<dbReference type="PROSITE" id="PS00018">
    <property type="entry name" value="EF_HAND_1"/>
    <property type="match status" value="1"/>
</dbReference>
<feature type="signal peptide" evidence="1">
    <location>
        <begin position="1"/>
        <end position="23"/>
    </location>
</feature>
<feature type="domain" description="EF-hand" evidence="2">
    <location>
        <begin position="62"/>
        <end position="90"/>
    </location>
</feature>
<evidence type="ECO:0000256" key="1">
    <source>
        <dbReference type="SAM" id="SignalP"/>
    </source>
</evidence>
<gene>
    <name evidence="3" type="ORF">RT723_05345</name>
</gene>
<dbReference type="InterPro" id="IPR011992">
    <property type="entry name" value="EF-hand-dom_pair"/>
</dbReference>
<evidence type="ECO:0000259" key="2">
    <source>
        <dbReference type="PROSITE" id="PS50222"/>
    </source>
</evidence>
<dbReference type="InterPro" id="IPR002048">
    <property type="entry name" value="EF_hand_dom"/>
</dbReference>
<comment type="caution">
    <text evidence="3">The sequence shown here is derived from an EMBL/GenBank/DDBJ whole genome shotgun (WGS) entry which is preliminary data.</text>
</comment>
<dbReference type="Proteomes" id="UP001257914">
    <property type="component" value="Unassembled WGS sequence"/>
</dbReference>
<name>A0ABU3QYB5_9GAMM</name>
<evidence type="ECO:0000313" key="3">
    <source>
        <dbReference type="EMBL" id="MDU0112434.1"/>
    </source>
</evidence>
<reference evidence="3 4" key="1">
    <citation type="submission" date="2023-10" db="EMBL/GenBank/DDBJ databases">
        <title>Psychrosphaera aquimaarina strain SW33 isolated from seawater.</title>
        <authorList>
            <person name="Bayburt H."/>
            <person name="Kim J.M."/>
            <person name="Choi B.J."/>
            <person name="Jeon C.O."/>
        </authorList>
    </citation>
    <scope>NUCLEOTIDE SEQUENCE [LARGE SCALE GENOMIC DNA]</scope>
    <source>
        <strain evidence="3 4">KCTC 52743</strain>
    </source>
</reference>
<feature type="chain" id="PRO_5046315187" evidence="1">
    <location>
        <begin position="24"/>
        <end position="90"/>
    </location>
</feature>
<organism evidence="3 4">
    <name type="scientific">Psychrosphaera aquimarina</name>
    <dbReference type="NCBI Taxonomy" id="2044854"/>
    <lineage>
        <taxon>Bacteria</taxon>
        <taxon>Pseudomonadati</taxon>
        <taxon>Pseudomonadota</taxon>
        <taxon>Gammaproteobacteria</taxon>
        <taxon>Alteromonadales</taxon>
        <taxon>Pseudoalteromonadaceae</taxon>
        <taxon>Psychrosphaera</taxon>
    </lineage>
</organism>
<dbReference type="Pfam" id="PF13202">
    <property type="entry name" value="EF-hand_5"/>
    <property type="match status" value="2"/>
</dbReference>
<protein>
    <submittedName>
        <fullName evidence="3">EF-hand domain-containing protein</fullName>
    </submittedName>
</protein>
<dbReference type="EMBL" id="JAWCUA010000003">
    <property type="protein sequence ID" value="MDU0112434.1"/>
    <property type="molecule type" value="Genomic_DNA"/>
</dbReference>
<dbReference type="PROSITE" id="PS50222">
    <property type="entry name" value="EF_HAND_2"/>
    <property type="match status" value="1"/>
</dbReference>
<proteinExistence type="predicted"/>
<accession>A0ABU3QYB5</accession>
<dbReference type="InterPro" id="IPR018247">
    <property type="entry name" value="EF_Hand_1_Ca_BS"/>
</dbReference>
<dbReference type="Gene3D" id="1.10.238.10">
    <property type="entry name" value="EF-hand"/>
    <property type="match status" value="1"/>
</dbReference>
<keyword evidence="4" id="KW-1185">Reference proteome</keyword>
<dbReference type="RefSeq" id="WP_315946163.1">
    <property type="nucleotide sequence ID" value="NZ_JAWCUA010000003.1"/>
</dbReference>
<keyword evidence="1" id="KW-0732">Signal</keyword>
<evidence type="ECO:0000313" key="4">
    <source>
        <dbReference type="Proteomes" id="UP001257914"/>
    </source>
</evidence>
<sequence>MLSLKKITLVVISSLVATFFVSANQATNIQTGMGSRTDLSHLLSQLDSDNDGKLSKEEVMASKNSTLISNFTKIDANNDGSLSKKELESF</sequence>
<dbReference type="SUPFAM" id="SSF47473">
    <property type="entry name" value="EF-hand"/>
    <property type="match status" value="1"/>
</dbReference>